<comment type="caution">
    <text evidence="1">The sequence shown here is derived from an EMBL/GenBank/DDBJ whole genome shotgun (WGS) entry which is preliminary data.</text>
</comment>
<keyword evidence="2" id="KW-1185">Reference proteome</keyword>
<evidence type="ECO:0000313" key="1">
    <source>
        <dbReference type="EMBL" id="MED6210145.1"/>
    </source>
</evidence>
<sequence>LCHGLTPRLQKWRLGVSEVFFACFTSILHALAPRLWRMSCACFESRLGVMSGESPRLGVDA</sequence>
<reference evidence="1 2" key="1">
    <citation type="journal article" date="2023" name="Plants (Basel)">
        <title>Bridging the Gap: Combining Genomics and Transcriptomics Approaches to Understand Stylosanthes scabra, an Orphan Legume from the Brazilian Caatinga.</title>
        <authorList>
            <person name="Ferreira-Neto J.R.C."/>
            <person name="da Silva M.D."/>
            <person name="Binneck E."/>
            <person name="de Melo N.F."/>
            <person name="da Silva R.H."/>
            <person name="de Melo A.L.T.M."/>
            <person name="Pandolfi V."/>
            <person name="Bustamante F.O."/>
            <person name="Brasileiro-Vidal A.C."/>
            <person name="Benko-Iseppon A.M."/>
        </authorList>
    </citation>
    <scope>NUCLEOTIDE SEQUENCE [LARGE SCALE GENOMIC DNA]</scope>
    <source>
        <tissue evidence="1">Leaves</tissue>
    </source>
</reference>
<gene>
    <name evidence="1" type="ORF">PIB30_061384</name>
</gene>
<evidence type="ECO:0008006" key="3">
    <source>
        <dbReference type="Google" id="ProtNLM"/>
    </source>
</evidence>
<evidence type="ECO:0000313" key="2">
    <source>
        <dbReference type="Proteomes" id="UP001341840"/>
    </source>
</evidence>
<dbReference type="Proteomes" id="UP001341840">
    <property type="component" value="Unassembled WGS sequence"/>
</dbReference>
<name>A0ABU6YIA7_9FABA</name>
<accession>A0ABU6YIA7</accession>
<feature type="non-terminal residue" evidence="1">
    <location>
        <position position="1"/>
    </location>
</feature>
<organism evidence="1 2">
    <name type="scientific">Stylosanthes scabra</name>
    <dbReference type="NCBI Taxonomy" id="79078"/>
    <lineage>
        <taxon>Eukaryota</taxon>
        <taxon>Viridiplantae</taxon>
        <taxon>Streptophyta</taxon>
        <taxon>Embryophyta</taxon>
        <taxon>Tracheophyta</taxon>
        <taxon>Spermatophyta</taxon>
        <taxon>Magnoliopsida</taxon>
        <taxon>eudicotyledons</taxon>
        <taxon>Gunneridae</taxon>
        <taxon>Pentapetalae</taxon>
        <taxon>rosids</taxon>
        <taxon>fabids</taxon>
        <taxon>Fabales</taxon>
        <taxon>Fabaceae</taxon>
        <taxon>Papilionoideae</taxon>
        <taxon>50 kb inversion clade</taxon>
        <taxon>dalbergioids sensu lato</taxon>
        <taxon>Dalbergieae</taxon>
        <taxon>Pterocarpus clade</taxon>
        <taxon>Stylosanthes</taxon>
    </lineage>
</organism>
<proteinExistence type="predicted"/>
<dbReference type="EMBL" id="JASCZI010242211">
    <property type="protein sequence ID" value="MED6210145.1"/>
    <property type="molecule type" value="Genomic_DNA"/>
</dbReference>
<protein>
    <recommendedName>
        <fullName evidence="3">Beta-tubulin</fullName>
    </recommendedName>
</protein>